<dbReference type="GO" id="GO:0071555">
    <property type="term" value="P:cell wall organization"/>
    <property type="evidence" value="ECO:0007669"/>
    <property type="project" value="UniProtKB-KW"/>
</dbReference>
<dbReference type="GO" id="GO:0008955">
    <property type="term" value="F:peptidoglycan glycosyltransferase activity"/>
    <property type="evidence" value="ECO:0007669"/>
    <property type="project" value="UniProtKB-UniRule"/>
</dbReference>
<keyword evidence="2 11" id="KW-1003">Cell membrane</keyword>
<feature type="transmembrane region" description="Helical" evidence="11">
    <location>
        <begin position="278"/>
        <end position="298"/>
    </location>
</feature>
<dbReference type="UniPathway" id="UPA00219"/>
<feature type="transmembrane region" description="Helical" evidence="11">
    <location>
        <begin position="40"/>
        <end position="56"/>
    </location>
</feature>
<evidence type="ECO:0000256" key="3">
    <source>
        <dbReference type="ARBA" id="ARBA00022676"/>
    </source>
</evidence>
<keyword evidence="13" id="KW-1185">Reference proteome</keyword>
<evidence type="ECO:0000256" key="6">
    <source>
        <dbReference type="ARBA" id="ARBA00022960"/>
    </source>
</evidence>
<dbReference type="InterPro" id="IPR011923">
    <property type="entry name" value="RodA/MrdB"/>
</dbReference>
<dbReference type="GO" id="GO:0008360">
    <property type="term" value="P:regulation of cell shape"/>
    <property type="evidence" value="ECO:0007669"/>
    <property type="project" value="UniProtKB-KW"/>
</dbReference>
<dbReference type="InterPro" id="IPR001182">
    <property type="entry name" value="FtsW/RodA"/>
</dbReference>
<keyword evidence="6 11" id="KW-0133">Cell shape</keyword>
<dbReference type="PANTHER" id="PTHR30474">
    <property type="entry name" value="CELL CYCLE PROTEIN"/>
    <property type="match status" value="1"/>
</dbReference>
<evidence type="ECO:0000313" key="13">
    <source>
        <dbReference type="Proteomes" id="UP000244240"/>
    </source>
</evidence>
<comment type="subcellular location">
    <subcellularLocation>
        <location evidence="11">Cell membrane</location>
        <topology evidence="11">Multi-pass membrane protein</topology>
    </subcellularLocation>
    <subcellularLocation>
        <location evidence="1">Membrane</location>
        <topology evidence="1">Multi-pass membrane protein</topology>
    </subcellularLocation>
</comment>
<keyword evidence="7 11" id="KW-0573">Peptidoglycan synthesis</keyword>
<dbReference type="HAMAP" id="MF_02079">
    <property type="entry name" value="PGT_RodA"/>
    <property type="match status" value="1"/>
</dbReference>
<feature type="transmembrane region" description="Helical" evidence="11">
    <location>
        <begin position="180"/>
        <end position="199"/>
    </location>
</feature>
<evidence type="ECO:0000256" key="11">
    <source>
        <dbReference type="HAMAP-Rule" id="MF_02079"/>
    </source>
</evidence>
<evidence type="ECO:0000256" key="7">
    <source>
        <dbReference type="ARBA" id="ARBA00022984"/>
    </source>
</evidence>
<evidence type="ECO:0000256" key="9">
    <source>
        <dbReference type="ARBA" id="ARBA00023136"/>
    </source>
</evidence>
<proteinExistence type="inferred from homology"/>
<dbReference type="GO" id="GO:0015648">
    <property type="term" value="F:lipid-linked peptidoglycan transporter activity"/>
    <property type="evidence" value="ECO:0007669"/>
    <property type="project" value="TreeGrafter"/>
</dbReference>
<comment type="similarity">
    <text evidence="11">Belongs to the SEDS family. MrdB/RodA subfamily.</text>
</comment>
<gene>
    <name evidence="11" type="primary">rodA</name>
    <name evidence="12" type="ORF">C8P63_101148</name>
</gene>
<feature type="transmembrane region" description="Helical" evidence="11">
    <location>
        <begin position="344"/>
        <end position="366"/>
    </location>
</feature>
<evidence type="ECO:0000256" key="10">
    <source>
        <dbReference type="ARBA" id="ARBA00023316"/>
    </source>
</evidence>
<dbReference type="NCBIfam" id="TIGR02210">
    <property type="entry name" value="rodA_shape"/>
    <property type="match status" value="1"/>
</dbReference>
<dbReference type="PROSITE" id="PS00428">
    <property type="entry name" value="FTSW_RODA_SPOVE"/>
    <property type="match status" value="1"/>
</dbReference>
<feature type="transmembrane region" description="Helical" evidence="11">
    <location>
        <begin position="310"/>
        <end position="332"/>
    </location>
</feature>
<dbReference type="PANTHER" id="PTHR30474:SF1">
    <property type="entry name" value="PEPTIDOGLYCAN GLYCOSYLTRANSFERASE MRDB"/>
    <property type="match status" value="1"/>
</dbReference>
<evidence type="ECO:0000256" key="8">
    <source>
        <dbReference type="ARBA" id="ARBA00022989"/>
    </source>
</evidence>
<dbReference type="GO" id="GO:0009252">
    <property type="term" value="P:peptidoglycan biosynthetic process"/>
    <property type="evidence" value="ECO:0007669"/>
    <property type="project" value="UniProtKB-UniRule"/>
</dbReference>
<dbReference type="GO" id="GO:0032153">
    <property type="term" value="C:cell division site"/>
    <property type="evidence" value="ECO:0007669"/>
    <property type="project" value="TreeGrafter"/>
</dbReference>
<dbReference type="Proteomes" id="UP000244240">
    <property type="component" value="Unassembled WGS sequence"/>
</dbReference>
<comment type="function">
    <text evidence="11">Peptidoglycan polymerase that is essential for cell wall elongation.</text>
</comment>
<keyword evidence="8 11" id="KW-1133">Transmembrane helix</keyword>
<dbReference type="EC" id="2.4.99.28" evidence="11"/>
<name>A0A2T6C9C3_9BACL</name>
<comment type="caution">
    <text evidence="12">The sequence shown here is derived from an EMBL/GenBank/DDBJ whole genome shotgun (WGS) entry which is preliminary data.</text>
</comment>
<organism evidence="12 13">
    <name type="scientific">Melghirimyces profundicolus</name>
    <dbReference type="NCBI Taxonomy" id="1242148"/>
    <lineage>
        <taxon>Bacteria</taxon>
        <taxon>Bacillati</taxon>
        <taxon>Bacillota</taxon>
        <taxon>Bacilli</taxon>
        <taxon>Bacillales</taxon>
        <taxon>Thermoactinomycetaceae</taxon>
        <taxon>Melghirimyces</taxon>
    </lineage>
</organism>
<reference evidence="12 13" key="1">
    <citation type="submission" date="2018-04" db="EMBL/GenBank/DDBJ databases">
        <title>Genomic Encyclopedia of Archaeal and Bacterial Type Strains, Phase II (KMG-II): from individual species to whole genera.</title>
        <authorList>
            <person name="Goeker M."/>
        </authorList>
    </citation>
    <scope>NUCLEOTIDE SEQUENCE [LARGE SCALE GENOMIC DNA]</scope>
    <source>
        <strain evidence="12 13">DSM 45787</strain>
    </source>
</reference>
<evidence type="ECO:0000256" key="4">
    <source>
        <dbReference type="ARBA" id="ARBA00022679"/>
    </source>
</evidence>
<feature type="transmembrane region" description="Helical" evidence="11">
    <location>
        <begin position="68"/>
        <end position="89"/>
    </location>
</feature>
<evidence type="ECO:0000256" key="2">
    <source>
        <dbReference type="ARBA" id="ARBA00022475"/>
    </source>
</evidence>
<keyword evidence="9 11" id="KW-0472">Membrane</keyword>
<evidence type="ECO:0000313" key="12">
    <source>
        <dbReference type="EMBL" id="PTX64927.1"/>
    </source>
</evidence>
<dbReference type="Pfam" id="PF01098">
    <property type="entry name" value="FTSW_RODA_SPOVE"/>
    <property type="match status" value="1"/>
</dbReference>
<evidence type="ECO:0000256" key="5">
    <source>
        <dbReference type="ARBA" id="ARBA00022692"/>
    </source>
</evidence>
<protein>
    <recommendedName>
        <fullName evidence="11">Peptidoglycan glycosyltransferase RodA</fullName>
        <shortName evidence="11">PGT</shortName>
        <ecNumber evidence="11">2.4.99.28</ecNumber>
    </recommendedName>
    <alternativeName>
        <fullName evidence="11">Cell elongation protein RodA</fullName>
    </alternativeName>
    <alternativeName>
        <fullName evidence="11">Cell wall polymerase</fullName>
    </alternativeName>
    <alternativeName>
        <fullName evidence="11">Peptidoglycan polymerase</fullName>
        <shortName evidence="11">PG polymerase</shortName>
    </alternativeName>
</protein>
<comment type="pathway">
    <text evidence="11">Cell wall biogenesis; peptidoglycan biosynthesis.</text>
</comment>
<dbReference type="InterPro" id="IPR018365">
    <property type="entry name" value="Cell_cycle_FtsW-rel_CS"/>
</dbReference>
<sequence>MIRQLDFPLILLLLVLAIISIVAISGATHSSNPSYVEQQVVWYLVGILSLVAVLLFDYRVLMQGRFVYILYGLGILLLLLVMVPGVGVTVKGAQQWLRIGGFQFQPSELMKLFLIVTLAKVTAEVPTLPIRGWREIGKVLALFALPFILILQQPDLGTALVLIGIAGSILLAAGLDWRIFLAGMMAATLVIGGILFLFFTEHPLLRTILADHQIQRIETFINPASDPSGAGYQLTQSMIAVGSGQLYGKGLHNGTQAQGKWIPEPHNDFIFAVWAEEFGFIGGSILLCTFIFLVYRIIQVGINSGDPFGAYIVAGVAGMVVFQVFQNIGMTVGMLPITGLPLPFVSYGGSSLITHMMAMGLVLNVGMRKEGDFLFMD</sequence>
<dbReference type="EMBL" id="QBKR01000001">
    <property type="protein sequence ID" value="PTX64927.1"/>
    <property type="molecule type" value="Genomic_DNA"/>
</dbReference>
<feature type="transmembrane region" description="Helical" evidence="11">
    <location>
        <begin position="157"/>
        <end position="175"/>
    </location>
</feature>
<accession>A0A2T6C9C3</accession>
<keyword evidence="3 11" id="KW-0328">Glycosyltransferase</keyword>
<feature type="transmembrane region" description="Helical" evidence="11">
    <location>
        <begin position="7"/>
        <end position="28"/>
    </location>
</feature>
<keyword evidence="4 11" id="KW-0808">Transferase</keyword>
<dbReference type="GO" id="GO:0005886">
    <property type="term" value="C:plasma membrane"/>
    <property type="evidence" value="ECO:0007669"/>
    <property type="project" value="UniProtKB-SubCell"/>
</dbReference>
<keyword evidence="10 11" id="KW-0961">Cell wall biogenesis/degradation</keyword>
<evidence type="ECO:0000256" key="1">
    <source>
        <dbReference type="ARBA" id="ARBA00004141"/>
    </source>
</evidence>
<comment type="catalytic activity">
    <reaction evidence="11">
        <text>[GlcNAc-(1-&gt;4)-Mur2Ac(oyl-L-Ala-gamma-D-Glu-L-Lys-D-Ala-D-Ala)](n)-di-trans,octa-cis-undecaprenyl diphosphate + beta-D-GlcNAc-(1-&gt;4)-Mur2Ac(oyl-L-Ala-gamma-D-Glu-L-Lys-D-Ala-D-Ala)-di-trans,octa-cis-undecaprenyl diphosphate = [GlcNAc-(1-&gt;4)-Mur2Ac(oyl-L-Ala-gamma-D-Glu-L-Lys-D-Ala-D-Ala)](n+1)-di-trans,octa-cis-undecaprenyl diphosphate + di-trans,octa-cis-undecaprenyl diphosphate + H(+)</text>
        <dbReference type="Rhea" id="RHEA:23708"/>
        <dbReference type="Rhea" id="RHEA-COMP:9602"/>
        <dbReference type="Rhea" id="RHEA-COMP:9603"/>
        <dbReference type="ChEBI" id="CHEBI:15378"/>
        <dbReference type="ChEBI" id="CHEBI:58405"/>
        <dbReference type="ChEBI" id="CHEBI:60033"/>
        <dbReference type="ChEBI" id="CHEBI:78435"/>
        <dbReference type="EC" id="2.4.99.28"/>
    </reaction>
</comment>
<keyword evidence="5 11" id="KW-0812">Transmembrane</keyword>
<dbReference type="AlphaFoldDB" id="A0A2T6C9C3"/>
<dbReference type="GO" id="GO:0051301">
    <property type="term" value="P:cell division"/>
    <property type="evidence" value="ECO:0007669"/>
    <property type="project" value="InterPro"/>
</dbReference>